<feature type="region of interest" description="Disordered" evidence="2">
    <location>
        <begin position="1"/>
        <end position="88"/>
    </location>
</feature>
<feature type="coiled-coil region" evidence="1">
    <location>
        <begin position="106"/>
        <end position="133"/>
    </location>
</feature>
<dbReference type="EMBL" id="JAGDFL010000139">
    <property type="protein sequence ID" value="KAG7396794.1"/>
    <property type="molecule type" value="Genomic_DNA"/>
</dbReference>
<evidence type="ECO:0000313" key="4">
    <source>
        <dbReference type="Proteomes" id="UP000693981"/>
    </source>
</evidence>
<sequence length="367" mass="41098">MAASVTANEAANTLRTLKQRPQGKFPPVGISVSVERSARDTNKRPRAASVGKLKQNQKKKTDTTQKQPTAVQYEMESWPAPQKTEEKMADGADVAIEDEGGGDLPGEDINAEIAEIAAKNEQLQDSVAALQHKFSLREEETHQLLLGLGALNAVANELTALQKDYQERSTKNTALIEESLMQISNCSDRVDTLKRSRGLTSTQLQKFRCECTQQINRLISRLGDLAETTYEPVHLDGNEGDVSCGGMRTSENRLGIESLRKEVDKYRMQVDEEGSSTSSLSNRTTSTAAVETTERINLALAQLEELHGEMYELKQCLVQENQFFRRHLENLVSRQMVHIREVQDNETERIYEEMDDIRSGMSKIVPK</sequence>
<evidence type="ECO:0000256" key="2">
    <source>
        <dbReference type="SAM" id="MobiDB-lite"/>
    </source>
</evidence>
<protein>
    <submittedName>
        <fullName evidence="3">Uncharacterized protein</fullName>
    </submittedName>
</protein>
<organism evidence="3 4">
    <name type="scientific">Phytophthora boehmeriae</name>
    <dbReference type="NCBI Taxonomy" id="109152"/>
    <lineage>
        <taxon>Eukaryota</taxon>
        <taxon>Sar</taxon>
        <taxon>Stramenopiles</taxon>
        <taxon>Oomycota</taxon>
        <taxon>Peronosporomycetes</taxon>
        <taxon>Peronosporales</taxon>
        <taxon>Peronosporaceae</taxon>
        <taxon>Phytophthora</taxon>
    </lineage>
</organism>
<keyword evidence="4" id="KW-1185">Reference proteome</keyword>
<dbReference type="OrthoDB" id="168136at2759"/>
<comment type="caution">
    <text evidence="3">The sequence shown here is derived from an EMBL/GenBank/DDBJ whole genome shotgun (WGS) entry which is preliminary data.</text>
</comment>
<accession>A0A8T1WVN1</accession>
<dbReference type="Proteomes" id="UP000693981">
    <property type="component" value="Unassembled WGS sequence"/>
</dbReference>
<dbReference type="AlphaFoldDB" id="A0A8T1WVN1"/>
<proteinExistence type="predicted"/>
<keyword evidence="1" id="KW-0175">Coiled coil</keyword>
<gene>
    <name evidence="3" type="ORF">PHYBOEH_001712</name>
</gene>
<feature type="compositionally biased region" description="Polar residues" evidence="2">
    <location>
        <begin position="1"/>
        <end position="16"/>
    </location>
</feature>
<reference evidence="3" key="1">
    <citation type="submission" date="2021-02" db="EMBL/GenBank/DDBJ databases">
        <authorList>
            <person name="Palmer J.M."/>
        </authorList>
    </citation>
    <scope>NUCLEOTIDE SEQUENCE</scope>
    <source>
        <strain evidence="3">SCRP23</strain>
    </source>
</reference>
<name>A0A8T1WVN1_9STRA</name>
<evidence type="ECO:0000313" key="3">
    <source>
        <dbReference type="EMBL" id="KAG7396794.1"/>
    </source>
</evidence>
<evidence type="ECO:0000256" key="1">
    <source>
        <dbReference type="SAM" id="Coils"/>
    </source>
</evidence>